<organism evidence="2 3">
    <name type="scientific">Leishmania tarentolae</name>
    <name type="common">Sauroleishmania tarentolae</name>
    <dbReference type="NCBI Taxonomy" id="5689"/>
    <lineage>
        <taxon>Eukaryota</taxon>
        <taxon>Discoba</taxon>
        <taxon>Euglenozoa</taxon>
        <taxon>Kinetoplastea</taxon>
        <taxon>Metakinetoplastina</taxon>
        <taxon>Trypanosomatida</taxon>
        <taxon>Trypanosomatidae</taxon>
        <taxon>Leishmaniinae</taxon>
        <taxon>Leishmania</taxon>
        <taxon>lizard Leishmania</taxon>
    </lineage>
</organism>
<feature type="region of interest" description="Disordered" evidence="1">
    <location>
        <begin position="8"/>
        <end position="36"/>
    </location>
</feature>
<feature type="region of interest" description="Disordered" evidence="1">
    <location>
        <begin position="366"/>
        <end position="397"/>
    </location>
</feature>
<dbReference type="VEuPathDB" id="TriTrypDB:LtaPh_2611900"/>
<feature type="compositionally biased region" description="Basic and acidic residues" evidence="1">
    <location>
        <begin position="1124"/>
        <end position="1136"/>
    </location>
</feature>
<dbReference type="EMBL" id="BLBS01000035">
    <property type="protein sequence ID" value="GET89488.1"/>
    <property type="molecule type" value="Genomic_DNA"/>
</dbReference>
<feature type="region of interest" description="Disordered" evidence="1">
    <location>
        <begin position="218"/>
        <end position="247"/>
    </location>
</feature>
<feature type="region of interest" description="Disordered" evidence="1">
    <location>
        <begin position="1114"/>
        <end position="1142"/>
    </location>
</feature>
<evidence type="ECO:0000313" key="2">
    <source>
        <dbReference type="EMBL" id="GET89488.1"/>
    </source>
</evidence>
<feature type="region of interest" description="Disordered" evidence="1">
    <location>
        <begin position="435"/>
        <end position="455"/>
    </location>
</feature>
<feature type="region of interest" description="Disordered" evidence="1">
    <location>
        <begin position="1301"/>
        <end position="1329"/>
    </location>
</feature>
<protein>
    <submittedName>
        <fullName evidence="2">Uncharacterized protein</fullName>
    </submittedName>
</protein>
<evidence type="ECO:0000313" key="3">
    <source>
        <dbReference type="Proteomes" id="UP000419144"/>
    </source>
</evidence>
<name>A0A640KJJ2_LEITA</name>
<reference evidence="2" key="1">
    <citation type="submission" date="2019-11" db="EMBL/GenBank/DDBJ databases">
        <title>Leishmania tarentolae CDS.</title>
        <authorList>
            <person name="Goto Y."/>
            <person name="Yamagishi J."/>
        </authorList>
    </citation>
    <scope>NUCLEOTIDE SEQUENCE [LARGE SCALE GENOMIC DNA]</scope>
    <source>
        <strain evidence="2">Parrot Tar II</strain>
    </source>
</reference>
<feature type="region of interest" description="Disordered" evidence="1">
    <location>
        <begin position="499"/>
        <end position="528"/>
    </location>
</feature>
<feature type="compositionally biased region" description="Polar residues" evidence="1">
    <location>
        <begin position="1008"/>
        <end position="1017"/>
    </location>
</feature>
<proteinExistence type="predicted"/>
<keyword evidence="3" id="KW-1185">Reference proteome</keyword>
<feature type="compositionally biased region" description="Low complexity" evidence="1">
    <location>
        <begin position="1306"/>
        <end position="1320"/>
    </location>
</feature>
<feature type="compositionally biased region" description="Low complexity" evidence="1">
    <location>
        <begin position="126"/>
        <end position="140"/>
    </location>
</feature>
<comment type="caution">
    <text evidence="2">The sequence shown here is derived from an EMBL/GenBank/DDBJ whole genome shotgun (WGS) entry which is preliminary data.</text>
</comment>
<feature type="compositionally biased region" description="Basic and acidic residues" evidence="1">
    <location>
        <begin position="1020"/>
        <end position="1031"/>
    </location>
</feature>
<evidence type="ECO:0000256" key="1">
    <source>
        <dbReference type="SAM" id="MobiDB-lite"/>
    </source>
</evidence>
<gene>
    <name evidence="2" type="ORF">LtaPh_2611900</name>
</gene>
<sequence length="1357" mass="139941">MCTIAVGYPAVSTPQASTPSPPPPPSMGRPRHGQHQAWATPEVMVGFEQGSSSHPALGSSATLGGGASVCASTICESLLNHHGLLENHDDQHQQGVTAGDCSALNYSLGTLRGRRMASIETASTTSRGSGANSDGNASGNTIDNDDTYRRESYKVEMDSAQRITWYLCRVCHTCYDHLVESILDAHEVPCSATTLHNNSKLPLGQYARLCSSSEPLGTDGTARVHRQRRDCEAQPRATSKPSATSLYPTAAASSKPFPLWSSIWARVRASVSLPISRTLPTTVFPAMTETSTPSAASPSPLKTRDDCQACRIASRQVNQAANSSLATAQASTELGGSGCYRHPLNLESASGEDPMLSLSAQSDIKSPNIASTQPQPPQQSSSSRRPRRTATPPRRLLISIDGSPGPLRQAVALARRRRRFAVILIDERDIASADDGYEVQQQQEAPQGSLSARSPADVDEAAFRSCSVTDESSSMHNPGQTRSITAAAGITFPVLQHAESETCDGQRPSQVTDNSPEPAAAMQRSARRPKLSILVDDATLGDADGMAVVCSSGGSADAAALRGHTPAAWLLPQLPLQAAAPVSPFMTARASPPALSPFLLHENAPLVTTVSSSVGTAAITSSSVTSKPISCLPDGPQVATSFPAHSESVPAMSLTGGKLPALPMALGSGVCVLRALFCQIGAVVHLSSMPATTASTTPMPASAAASGGSGLSLVARATGASTFFADPAISANSQAMPMPLWGTGPESYSAQRQALVRGMIVRYQLGIGAAPSDVPTSPRTAAFTGGSYNVAVDQHEGAHWCGAAGQRGVPLGVGSSNDSYVNAAYRRIGGCSAMASFERTLASVTTYFQLRPPVTATAAAPAATAVTILPVSTQVELVGIPIDTAAVSGATALAASSAAASSAVSMASPGLTSPHVRGSGIGAGTAIIPGLTAGDTAGSTSRPFTMTEFLPQLAKLSTNLDGYVIVILRRQSSKCACGGNRTSLGGGGTAARPSFNCDSSVDAPVAQMCSNNSNGGQQPRELEDSTQRGSDEDQLASSACVSLSLLEESKSSVPRLLQLRDPNQRQRRCHRVTELFGGQHIRLLYQQLQSCGVTQPAVSVVEVTNEAELGVPKPPPVCVASGKSSRDEGSLSHEELGTPPMPHIKARVATGKEDGVPEEWLGATKTSPQASALSISGASMASSVDSGLIGRSPSVLPSATAQPPQVTERARHVPSMHGDCFERPQLSAPVGIALSQTAKLTSTSAFPMAGLTALEQAMASVRCVSRQLGVSMCSMAYASESAPRTAGSASASYFSQSPAVPTATMASGAPGPAVASSPTSKANNNGSGTGESALLTRALESLVATLVYRDICATVSQ</sequence>
<feature type="compositionally biased region" description="Polar residues" evidence="1">
    <location>
        <begin position="439"/>
        <end position="452"/>
    </location>
</feature>
<feature type="compositionally biased region" description="Low complexity" evidence="1">
    <location>
        <begin position="9"/>
        <end position="18"/>
    </location>
</feature>
<dbReference type="Proteomes" id="UP000419144">
    <property type="component" value="Unassembled WGS sequence"/>
</dbReference>
<feature type="compositionally biased region" description="Low complexity" evidence="1">
    <location>
        <begin position="370"/>
        <end position="395"/>
    </location>
</feature>
<dbReference type="OrthoDB" id="267758at2759"/>
<accession>A0A640KJJ2</accession>
<feature type="compositionally biased region" description="Polar residues" evidence="1">
    <location>
        <begin position="236"/>
        <end position="247"/>
    </location>
</feature>
<feature type="region of interest" description="Disordered" evidence="1">
    <location>
        <begin position="120"/>
        <end position="145"/>
    </location>
</feature>
<feature type="region of interest" description="Disordered" evidence="1">
    <location>
        <begin position="1008"/>
        <end position="1033"/>
    </location>
</feature>